<sequence>MMVDINTFRETRMTDNYSMRESAKLSLDEVMARLGELVDTWDNNASYAGVYRQI</sequence>
<dbReference type="EMBL" id="LT556085">
    <property type="protein sequence ID" value="SAZ38738.1"/>
    <property type="molecule type" value="Genomic_DNA"/>
</dbReference>
<gene>
    <name evidence="1" type="ORF">CITRO92_1962</name>
</gene>
<dbReference type="Proteomes" id="UP000245995">
    <property type="component" value="Chromosome CITRO92"/>
</dbReference>
<name>A0AAX2BI36_CITAM</name>
<protein>
    <submittedName>
        <fullName evidence="1">Uncharacterized protein</fullName>
    </submittedName>
</protein>
<evidence type="ECO:0000313" key="2">
    <source>
        <dbReference type="Proteomes" id="UP000245995"/>
    </source>
</evidence>
<dbReference type="AlphaFoldDB" id="A0AAX2BI36"/>
<accession>A0AAX2BI36</accession>
<proteinExistence type="predicted"/>
<organism evidence="1 2">
    <name type="scientific">Citrobacter amalonaticus</name>
    <dbReference type="NCBI Taxonomy" id="35703"/>
    <lineage>
        <taxon>Bacteria</taxon>
        <taxon>Pseudomonadati</taxon>
        <taxon>Pseudomonadota</taxon>
        <taxon>Gammaproteobacteria</taxon>
        <taxon>Enterobacterales</taxon>
        <taxon>Enterobacteriaceae</taxon>
        <taxon>Citrobacter</taxon>
    </lineage>
</organism>
<reference evidence="1 2" key="1">
    <citation type="submission" date="2016-04" db="EMBL/GenBank/DDBJ databases">
        <authorList>
            <person name="Regsiter A."/>
            <person name="William W."/>
        </authorList>
    </citation>
    <scope>NUCLEOTIDE SEQUENCE [LARGE SCALE GENOMIC DNA]</scope>
    <source>
        <strain evidence="1 2">92</strain>
    </source>
</reference>
<evidence type="ECO:0000313" key="1">
    <source>
        <dbReference type="EMBL" id="SAZ38738.1"/>
    </source>
</evidence>